<dbReference type="PANTHER" id="PTHR43284">
    <property type="entry name" value="ASPARAGINE SYNTHETASE (GLUTAMINE-HYDROLYZING)"/>
    <property type="match status" value="1"/>
</dbReference>
<dbReference type="InterPro" id="IPR051786">
    <property type="entry name" value="ASN_synthetase/amidase"/>
</dbReference>
<dbReference type="InterPro" id="IPR006426">
    <property type="entry name" value="Asn_synth_AEB"/>
</dbReference>
<organism evidence="12 13">
    <name type="scientific">Candidatus Gottesmanbacteria bacterium RIFCSPHIGHO2_02_FULL_39_14</name>
    <dbReference type="NCBI Taxonomy" id="1798383"/>
    <lineage>
        <taxon>Bacteria</taxon>
        <taxon>Candidatus Gottesmaniibacteriota</taxon>
    </lineage>
</organism>
<evidence type="ECO:0000256" key="4">
    <source>
        <dbReference type="ARBA" id="ARBA00022741"/>
    </source>
</evidence>
<evidence type="ECO:0000256" key="2">
    <source>
        <dbReference type="ARBA" id="ARBA00005752"/>
    </source>
</evidence>
<keyword evidence="5 9" id="KW-0067">ATP-binding</keyword>
<dbReference type="InterPro" id="IPR001962">
    <property type="entry name" value="Asn_synthase"/>
</dbReference>
<dbReference type="GO" id="GO:0006529">
    <property type="term" value="P:asparagine biosynthetic process"/>
    <property type="evidence" value="ECO:0007669"/>
    <property type="project" value="UniProtKB-KW"/>
</dbReference>
<comment type="catalytic activity">
    <reaction evidence="7">
        <text>L-aspartate + L-glutamine + ATP + H2O = L-asparagine + L-glutamate + AMP + diphosphate + H(+)</text>
        <dbReference type="Rhea" id="RHEA:12228"/>
        <dbReference type="ChEBI" id="CHEBI:15377"/>
        <dbReference type="ChEBI" id="CHEBI:15378"/>
        <dbReference type="ChEBI" id="CHEBI:29985"/>
        <dbReference type="ChEBI" id="CHEBI:29991"/>
        <dbReference type="ChEBI" id="CHEBI:30616"/>
        <dbReference type="ChEBI" id="CHEBI:33019"/>
        <dbReference type="ChEBI" id="CHEBI:58048"/>
        <dbReference type="ChEBI" id="CHEBI:58359"/>
        <dbReference type="ChEBI" id="CHEBI:456215"/>
        <dbReference type="EC" id="6.3.5.4"/>
    </reaction>
</comment>
<dbReference type="Gene3D" id="3.40.50.620">
    <property type="entry name" value="HUPs"/>
    <property type="match status" value="1"/>
</dbReference>
<dbReference type="Pfam" id="PF13537">
    <property type="entry name" value="GATase_7"/>
    <property type="match status" value="1"/>
</dbReference>
<evidence type="ECO:0000256" key="8">
    <source>
        <dbReference type="PIRSR" id="PIRSR001589-1"/>
    </source>
</evidence>
<keyword evidence="8" id="KW-0061">Asparagine biosynthesis</keyword>
<gene>
    <name evidence="12" type="ORF">A3D78_05955</name>
</gene>
<dbReference type="STRING" id="1798383.A3D78_05955"/>
<dbReference type="PANTHER" id="PTHR43284:SF1">
    <property type="entry name" value="ASPARAGINE SYNTHETASE"/>
    <property type="match status" value="1"/>
</dbReference>
<dbReference type="GO" id="GO:0005524">
    <property type="term" value="F:ATP binding"/>
    <property type="evidence" value="ECO:0007669"/>
    <property type="project" value="UniProtKB-KW"/>
</dbReference>
<reference evidence="12 13" key="1">
    <citation type="journal article" date="2016" name="Nat. Commun.">
        <title>Thousands of microbial genomes shed light on interconnected biogeochemical processes in an aquifer system.</title>
        <authorList>
            <person name="Anantharaman K."/>
            <person name="Brown C.T."/>
            <person name="Hug L.A."/>
            <person name="Sharon I."/>
            <person name="Castelle C.J."/>
            <person name="Probst A.J."/>
            <person name="Thomas B.C."/>
            <person name="Singh A."/>
            <person name="Wilkins M.J."/>
            <person name="Karaoz U."/>
            <person name="Brodie E.L."/>
            <person name="Williams K.H."/>
            <person name="Hubbard S.S."/>
            <person name="Banfield J.F."/>
        </authorList>
    </citation>
    <scope>NUCLEOTIDE SEQUENCE [LARGE SCALE GENOMIC DNA]</scope>
</reference>
<evidence type="ECO:0000313" key="13">
    <source>
        <dbReference type="Proteomes" id="UP000176253"/>
    </source>
</evidence>
<dbReference type="SUPFAM" id="SSF56235">
    <property type="entry name" value="N-terminal nucleophile aminohydrolases (Ntn hydrolases)"/>
    <property type="match status" value="1"/>
</dbReference>
<evidence type="ECO:0000256" key="6">
    <source>
        <dbReference type="ARBA" id="ARBA00022962"/>
    </source>
</evidence>
<dbReference type="CDD" id="cd01991">
    <property type="entry name" value="Asn_synthase_B_C"/>
    <property type="match status" value="1"/>
</dbReference>
<feature type="active site" description="For GATase activity" evidence="8">
    <location>
        <position position="2"/>
    </location>
</feature>
<comment type="pathway">
    <text evidence="1">Amino-acid biosynthesis; L-asparagine biosynthesis; L-asparagine from L-aspartate (L-Gln route): step 1/1.</text>
</comment>
<sequence>MCGIAGKLHFKPHKLRRQEELSRIQKTLQILEHRGPDDQDYFLERNIWLAAARLAIIDLSAKAHQPMISGDGNLIIVFNGEIYNYRELRKKLKSKYLFISESDTEVLLVLYQEYGVDCLKFLRGMFAFALWDKKLQRLFLARDRLGKKPLKYFLNRQFLVFASELKAFINSPGVPKEIDYQALADFISLGYVPSPDTGFKQIKKLPPAHYLLADSQGRISISRYWEPKYTPKFALAEAERLTLVKDTLTESISLRLRSDVPLGFHLSGGTDSTLIAALASRIAGKKIKTFTVGFEDGYMDESESARETSLLIGSEHHEIKVKEDSFNHLPEIIRAYEEPFADASILPTWALMKETRKHVTVAINGDGGDETFAGYPRYLFYLYYPFLKHLPVDIISPILSLLYRFWPNRNLALLTEKYLPSLKMKKFEGYLSLVEWVNGIQKKKLLLQKITNRQIYSDPGSEGLDKILKFDSVTYLPDYLLVKTDIASMAHSLEVRSPFLDHVFFETAARLPQTDKIRGLTSKYLLRKLLKEVLPQAKLKRKHGFLPPLASWFRRKYSRELKDEISDTNFHSIAYLNHTYVDRLYQEHLSCRHDHSGILWILLCLKNWHREFGF</sequence>
<dbReference type="AlphaFoldDB" id="A0A1F5ZTW7"/>
<feature type="domain" description="Glutamine amidotransferase type-2" evidence="11">
    <location>
        <begin position="2"/>
        <end position="216"/>
    </location>
</feature>
<dbReference type="EC" id="6.3.5.4" evidence="3"/>
<dbReference type="InterPro" id="IPR033738">
    <property type="entry name" value="AsnB_N"/>
</dbReference>
<keyword evidence="4 9" id="KW-0547">Nucleotide-binding</keyword>
<dbReference type="PROSITE" id="PS51278">
    <property type="entry name" value="GATASE_TYPE_2"/>
    <property type="match status" value="1"/>
</dbReference>
<evidence type="ECO:0000259" key="11">
    <source>
        <dbReference type="PROSITE" id="PS51278"/>
    </source>
</evidence>
<evidence type="ECO:0000256" key="1">
    <source>
        <dbReference type="ARBA" id="ARBA00005187"/>
    </source>
</evidence>
<evidence type="ECO:0000256" key="5">
    <source>
        <dbReference type="ARBA" id="ARBA00022840"/>
    </source>
</evidence>
<dbReference type="CDD" id="cd00712">
    <property type="entry name" value="AsnB"/>
    <property type="match status" value="1"/>
</dbReference>
<name>A0A1F5ZTW7_9BACT</name>
<dbReference type="EMBL" id="MFJM01000068">
    <property type="protein sequence ID" value="OGG15871.1"/>
    <property type="molecule type" value="Genomic_DNA"/>
</dbReference>
<keyword evidence="8" id="KW-0028">Amino-acid biosynthesis</keyword>
<feature type="binding site" evidence="9">
    <location>
        <position position="103"/>
    </location>
    <ligand>
        <name>L-glutamine</name>
        <dbReference type="ChEBI" id="CHEBI:58359"/>
    </ligand>
</feature>
<dbReference type="GO" id="GO:0004066">
    <property type="term" value="F:asparagine synthase (glutamine-hydrolyzing) activity"/>
    <property type="evidence" value="ECO:0007669"/>
    <property type="project" value="UniProtKB-EC"/>
</dbReference>
<dbReference type="InterPro" id="IPR029055">
    <property type="entry name" value="Ntn_hydrolases_N"/>
</dbReference>
<dbReference type="NCBIfam" id="TIGR01536">
    <property type="entry name" value="asn_synth_AEB"/>
    <property type="match status" value="1"/>
</dbReference>
<evidence type="ECO:0000256" key="10">
    <source>
        <dbReference type="PIRSR" id="PIRSR001589-3"/>
    </source>
</evidence>
<feature type="binding site" evidence="9">
    <location>
        <position position="292"/>
    </location>
    <ligand>
        <name>ATP</name>
        <dbReference type="ChEBI" id="CHEBI:30616"/>
    </ligand>
</feature>
<comment type="similarity">
    <text evidence="2">Belongs to the asparagine synthetase family.</text>
</comment>
<dbReference type="Gene3D" id="3.60.20.10">
    <property type="entry name" value="Glutamine Phosphoribosylpyrophosphate, subunit 1, domain 1"/>
    <property type="match status" value="1"/>
</dbReference>
<comment type="caution">
    <text evidence="12">The sequence shown here is derived from an EMBL/GenBank/DDBJ whole genome shotgun (WGS) entry which is preliminary data.</text>
</comment>
<dbReference type="InterPro" id="IPR014729">
    <property type="entry name" value="Rossmann-like_a/b/a_fold"/>
</dbReference>
<dbReference type="GO" id="GO:0005829">
    <property type="term" value="C:cytosol"/>
    <property type="evidence" value="ECO:0007669"/>
    <property type="project" value="TreeGrafter"/>
</dbReference>
<accession>A0A1F5ZTW7</accession>
<dbReference type="InterPro" id="IPR017932">
    <property type="entry name" value="GATase_2_dom"/>
</dbReference>
<evidence type="ECO:0000256" key="9">
    <source>
        <dbReference type="PIRSR" id="PIRSR001589-2"/>
    </source>
</evidence>
<evidence type="ECO:0000256" key="3">
    <source>
        <dbReference type="ARBA" id="ARBA00012737"/>
    </source>
</evidence>
<evidence type="ECO:0000313" key="12">
    <source>
        <dbReference type="EMBL" id="OGG15871.1"/>
    </source>
</evidence>
<protein>
    <recommendedName>
        <fullName evidence="3">asparagine synthase (glutamine-hydrolyzing)</fullName>
        <ecNumber evidence="3">6.3.5.4</ecNumber>
    </recommendedName>
</protein>
<dbReference type="Pfam" id="PF00733">
    <property type="entry name" value="Asn_synthase"/>
    <property type="match status" value="1"/>
</dbReference>
<evidence type="ECO:0000256" key="7">
    <source>
        <dbReference type="ARBA" id="ARBA00048741"/>
    </source>
</evidence>
<dbReference type="PIRSF" id="PIRSF001589">
    <property type="entry name" value="Asn_synthetase_glu-h"/>
    <property type="match status" value="1"/>
</dbReference>
<dbReference type="Proteomes" id="UP000176253">
    <property type="component" value="Unassembled WGS sequence"/>
</dbReference>
<keyword evidence="6 8" id="KW-0315">Glutamine amidotransferase</keyword>
<feature type="site" description="Important for beta-aspartyl-AMP intermediate formation" evidence="10">
    <location>
        <position position="366"/>
    </location>
</feature>
<proteinExistence type="inferred from homology"/>
<dbReference type="SUPFAM" id="SSF52402">
    <property type="entry name" value="Adenine nucleotide alpha hydrolases-like"/>
    <property type="match status" value="1"/>
</dbReference>